<comment type="subunit">
    <text evidence="5">Homodimer. Polymerizes to form a dynamic ring structure in a strictly GTP-dependent manner. Interacts directly with several other division proteins.</text>
</comment>
<dbReference type="AlphaFoldDB" id="A0A133VG85"/>
<dbReference type="InterPro" id="IPR036525">
    <property type="entry name" value="Tubulin/FtsZ_GTPase_sf"/>
</dbReference>
<dbReference type="GO" id="GO:0003924">
    <property type="term" value="F:GTPase activity"/>
    <property type="evidence" value="ECO:0007669"/>
    <property type="project" value="UniProtKB-UniRule"/>
</dbReference>
<name>A0A133VG85_9EURY</name>
<feature type="domain" description="Tubulin/FtsZ 2-layer sandwich" evidence="9">
    <location>
        <begin position="213"/>
        <end position="330"/>
    </location>
</feature>
<dbReference type="Gene3D" id="3.40.50.1440">
    <property type="entry name" value="Tubulin/FtsZ, GTPase domain"/>
    <property type="match status" value="1"/>
</dbReference>
<dbReference type="GO" id="GO:0043093">
    <property type="term" value="P:FtsZ-dependent cytokinesis"/>
    <property type="evidence" value="ECO:0007669"/>
    <property type="project" value="UniProtKB-UniRule"/>
</dbReference>
<evidence type="ECO:0000256" key="5">
    <source>
        <dbReference type="HAMAP-Rule" id="MF_00909"/>
    </source>
</evidence>
<feature type="binding site" evidence="5">
    <location>
        <begin position="115"/>
        <end position="117"/>
    </location>
    <ligand>
        <name>GTP</name>
        <dbReference type="ChEBI" id="CHEBI:37565"/>
    </ligand>
</feature>
<accession>A0A133VG85</accession>
<reference evidence="10 11" key="1">
    <citation type="journal article" date="2016" name="Sci. Rep.">
        <title>Metabolic traits of an uncultured archaeal lineage -MSBL1- from brine pools of the Red Sea.</title>
        <authorList>
            <person name="Mwirichia R."/>
            <person name="Alam I."/>
            <person name="Rashid M."/>
            <person name="Vinu M."/>
            <person name="Ba-Alawi W."/>
            <person name="Anthony Kamau A."/>
            <person name="Kamanda Ngugi D."/>
            <person name="Goker M."/>
            <person name="Klenk H.P."/>
            <person name="Bajic V."/>
            <person name="Stingl U."/>
        </authorList>
    </citation>
    <scope>NUCLEOTIDE SEQUENCE [LARGE SCALE GENOMIC DNA]</scope>
    <source>
        <strain evidence="10">SCGC-AAA382A13</strain>
    </source>
</reference>
<dbReference type="NCBIfam" id="TIGR00065">
    <property type="entry name" value="ftsZ"/>
    <property type="match status" value="1"/>
</dbReference>
<feature type="binding site" evidence="5">
    <location>
        <begin position="28"/>
        <end position="32"/>
    </location>
    <ligand>
        <name>GTP</name>
        <dbReference type="ChEBI" id="CHEBI:37565"/>
    </ligand>
</feature>
<evidence type="ECO:0000313" key="11">
    <source>
        <dbReference type="Proteomes" id="UP000070311"/>
    </source>
</evidence>
<dbReference type="Proteomes" id="UP000070311">
    <property type="component" value="Unassembled WGS sequence"/>
</dbReference>
<dbReference type="PROSITE" id="PS01134">
    <property type="entry name" value="FTSZ_1"/>
    <property type="match status" value="1"/>
</dbReference>
<feature type="binding site" evidence="5">
    <location>
        <position position="193"/>
    </location>
    <ligand>
        <name>GTP</name>
        <dbReference type="ChEBI" id="CHEBI:37565"/>
    </ligand>
</feature>
<dbReference type="GO" id="GO:0032153">
    <property type="term" value="C:cell division site"/>
    <property type="evidence" value="ECO:0007669"/>
    <property type="project" value="UniProtKB-UniRule"/>
</dbReference>
<proteinExistence type="inferred from homology"/>
<keyword evidence="5 7" id="KW-0131">Cell cycle</keyword>
<comment type="subcellular location">
    <subcellularLocation>
        <location evidence="5">Cytoplasm</location>
    </subcellularLocation>
    <text evidence="5">Assembles at midcell at the inner surface of the cytoplasmic membrane.</text>
</comment>
<dbReference type="GO" id="GO:0051258">
    <property type="term" value="P:protein polymerization"/>
    <property type="evidence" value="ECO:0007669"/>
    <property type="project" value="UniProtKB-UniRule"/>
</dbReference>
<comment type="caution">
    <text evidence="10">The sequence shown here is derived from an EMBL/GenBank/DDBJ whole genome shotgun (WGS) entry which is preliminary data.</text>
</comment>
<evidence type="ECO:0000256" key="6">
    <source>
        <dbReference type="NCBIfam" id="TIGR00065"/>
    </source>
</evidence>
<comment type="function">
    <text evidence="5">Essential cell division protein that forms a contractile ring structure (Z ring) at the future cell division site. The regulation of the ring assembly controls the timing and the location of cell division. One of the functions of the FtsZ ring is to recruit other cell division proteins to the septum to produce a new cell wall between the dividing cells. Binds GTP and shows GTPase activity.</text>
</comment>
<dbReference type="CDD" id="cd02201">
    <property type="entry name" value="FtsZ_type1"/>
    <property type="match status" value="1"/>
</dbReference>
<evidence type="ECO:0000256" key="4">
    <source>
        <dbReference type="ARBA" id="ARBA00023210"/>
    </source>
</evidence>
<evidence type="ECO:0000313" key="10">
    <source>
        <dbReference type="EMBL" id="KXB05456.1"/>
    </source>
</evidence>
<dbReference type="InterPro" id="IPR003008">
    <property type="entry name" value="Tubulin_FtsZ_GTPase"/>
</dbReference>
<dbReference type="PANTHER" id="PTHR30314:SF3">
    <property type="entry name" value="MITOCHONDRIAL DIVISION PROTEIN FSZA"/>
    <property type="match status" value="1"/>
</dbReference>
<keyword evidence="11" id="KW-1185">Reference proteome</keyword>
<keyword evidence="3 5" id="KW-0342">GTP-binding</keyword>
<evidence type="ECO:0000259" key="8">
    <source>
        <dbReference type="SMART" id="SM00864"/>
    </source>
</evidence>
<sequence>MRMDDQDEELRQTLEETKASILAVGCGGAGGNTISRFMETKPNDVNTLAINTDAQDLLYANADDKALIGREITGGRGAGNDPDTGREAALESRDDLKERIRGANFVFVTCGLGGGTGTGASPVVAKIAKRQNALTVAVVTLPFEVEGERRRQNAKKGLDELKETVDTVVIIPDDNILKIAPDLPIARAFKVADEILINTIRGISELITKPGLINLDFADIRNILEENGIAKIGVGEADGENRSTKAAEDALKSPLLDTDISNANKALVNIRGDSEMKLEEAQFITEQISSNLSYNAQITWGAYISDDLEDRMQVLLLIPDVDSPWAHGTKATERKEALKEIEEKLKHVGKS</sequence>
<dbReference type="PANTHER" id="PTHR30314">
    <property type="entry name" value="CELL DIVISION PROTEIN FTSZ-RELATED"/>
    <property type="match status" value="1"/>
</dbReference>
<protein>
    <recommendedName>
        <fullName evidence="5 6">Cell division protein FtsZ</fullName>
    </recommendedName>
</protein>
<dbReference type="GO" id="GO:0005525">
    <property type="term" value="F:GTP binding"/>
    <property type="evidence" value="ECO:0007669"/>
    <property type="project" value="UniProtKB-UniRule"/>
</dbReference>
<dbReference type="InterPro" id="IPR000158">
    <property type="entry name" value="Cell_div_FtsZ"/>
</dbReference>
<evidence type="ECO:0000256" key="1">
    <source>
        <dbReference type="ARBA" id="ARBA00009690"/>
    </source>
</evidence>
<dbReference type="EMBL" id="LHYD01000011">
    <property type="protein sequence ID" value="KXB05456.1"/>
    <property type="molecule type" value="Genomic_DNA"/>
</dbReference>
<dbReference type="PROSITE" id="PS01135">
    <property type="entry name" value="FTSZ_2"/>
    <property type="match status" value="1"/>
</dbReference>
<evidence type="ECO:0000256" key="7">
    <source>
        <dbReference type="RuleBase" id="RU003360"/>
    </source>
</evidence>
<dbReference type="Pfam" id="PF12327">
    <property type="entry name" value="FtsZ_C"/>
    <property type="match status" value="1"/>
</dbReference>
<dbReference type="InterPro" id="IPR020805">
    <property type="entry name" value="Cell_div_FtsZ_CS"/>
</dbReference>
<gene>
    <name evidence="5" type="primary">ftsZ</name>
    <name evidence="10" type="ORF">AKJ50_00885</name>
</gene>
<dbReference type="SUPFAM" id="SSF52490">
    <property type="entry name" value="Tubulin nucleotide-binding domain-like"/>
    <property type="match status" value="1"/>
</dbReference>
<keyword evidence="5" id="KW-0963">Cytoplasm</keyword>
<keyword evidence="2 5" id="KW-0547">Nucleotide-binding</keyword>
<evidence type="ECO:0000256" key="3">
    <source>
        <dbReference type="ARBA" id="ARBA00023134"/>
    </source>
</evidence>
<organism evidence="10 11">
    <name type="scientific">candidate division MSBL1 archaeon SCGC-AAA382A13</name>
    <dbReference type="NCBI Taxonomy" id="1698279"/>
    <lineage>
        <taxon>Archaea</taxon>
        <taxon>Methanobacteriati</taxon>
        <taxon>Methanobacteriota</taxon>
        <taxon>candidate division MSBL1</taxon>
    </lineage>
</organism>
<dbReference type="SUPFAM" id="SSF55307">
    <property type="entry name" value="Tubulin C-terminal domain-like"/>
    <property type="match status" value="1"/>
</dbReference>
<dbReference type="InterPro" id="IPR024757">
    <property type="entry name" value="FtsZ_C"/>
</dbReference>
<feature type="binding site" evidence="5">
    <location>
        <position position="150"/>
    </location>
    <ligand>
        <name>GTP</name>
        <dbReference type="ChEBI" id="CHEBI:37565"/>
    </ligand>
</feature>
<dbReference type="HAMAP" id="MF_00909">
    <property type="entry name" value="FtsZ"/>
    <property type="match status" value="1"/>
</dbReference>
<evidence type="ECO:0000259" key="9">
    <source>
        <dbReference type="SMART" id="SM00865"/>
    </source>
</evidence>
<dbReference type="FunFam" id="3.40.50.1440:FF:000001">
    <property type="entry name" value="Cell division protein FtsZ"/>
    <property type="match status" value="1"/>
</dbReference>
<dbReference type="InterPro" id="IPR045061">
    <property type="entry name" value="FtsZ/CetZ"/>
</dbReference>
<feature type="binding site" evidence="5">
    <location>
        <position position="146"/>
    </location>
    <ligand>
        <name>GTP</name>
        <dbReference type="ChEBI" id="CHEBI:37565"/>
    </ligand>
</feature>
<dbReference type="PRINTS" id="PR00423">
    <property type="entry name" value="CELLDVISFTSZ"/>
</dbReference>
<dbReference type="Pfam" id="PF00091">
    <property type="entry name" value="Tubulin"/>
    <property type="match status" value="1"/>
</dbReference>
<dbReference type="SMART" id="SM00865">
    <property type="entry name" value="Tubulin_C"/>
    <property type="match status" value="1"/>
</dbReference>
<evidence type="ECO:0000256" key="2">
    <source>
        <dbReference type="ARBA" id="ARBA00022741"/>
    </source>
</evidence>
<keyword evidence="5 7" id="KW-0132">Cell division</keyword>
<dbReference type="SMART" id="SM00864">
    <property type="entry name" value="Tubulin"/>
    <property type="match status" value="1"/>
</dbReference>
<dbReference type="InterPro" id="IPR018316">
    <property type="entry name" value="Tubulin/FtsZ_2-layer-sand-dom"/>
</dbReference>
<feature type="domain" description="Tubulin/FtsZ GTPase" evidence="8">
    <location>
        <begin position="20"/>
        <end position="211"/>
    </location>
</feature>
<dbReference type="InterPro" id="IPR008280">
    <property type="entry name" value="Tub_FtsZ_C"/>
</dbReference>
<keyword evidence="4 5" id="KW-0717">Septation</keyword>
<comment type="similarity">
    <text evidence="1 5 7">Belongs to the FtsZ family.</text>
</comment>
<dbReference type="PATRIC" id="fig|1698279.3.peg.29"/>
<dbReference type="GO" id="GO:0005737">
    <property type="term" value="C:cytoplasm"/>
    <property type="evidence" value="ECO:0007669"/>
    <property type="project" value="UniProtKB-SubCell"/>
</dbReference>